<proteinExistence type="predicted"/>
<dbReference type="PANTHER" id="PTHR35984:SF1">
    <property type="entry name" value="PERIPLASMIC SERINE PROTEASE"/>
    <property type="match status" value="1"/>
</dbReference>
<dbReference type="Gene3D" id="3.90.226.10">
    <property type="entry name" value="2-enoyl-CoA Hydratase, Chain A, domain 1"/>
    <property type="match status" value="1"/>
</dbReference>
<keyword evidence="2" id="KW-0472">Membrane</keyword>
<dbReference type="SUPFAM" id="SSF52096">
    <property type="entry name" value="ClpP/crotonase"/>
    <property type="match status" value="1"/>
</dbReference>
<organism evidence="3">
    <name type="scientific">Aquifex aeolicus</name>
    <dbReference type="NCBI Taxonomy" id="63363"/>
    <lineage>
        <taxon>Bacteria</taxon>
        <taxon>Pseudomonadati</taxon>
        <taxon>Aquificota</taxon>
        <taxon>Aquificia</taxon>
        <taxon>Aquificales</taxon>
        <taxon>Aquificaceae</taxon>
        <taxon>Aquifex</taxon>
    </lineage>
</organism>
<dbReference type="NCBIfam" id="NF047768">
    <property type="entry name" value="Clp_like_SDH"/>
    <property type="match status" value="1"/>
</dbReference>
<dbReference type="InterPro" id="IPR029045">
    <property type="entry name" value="ClpP/crotonase-like_dom_sf"/>
</dbReference>
<accession>A0A7C5Q3P3</accession>
<keyword evidence="2" id="KW-0812">Transmembrane</keyword>
<evidence type="ECO:0000256" key="1">
    <source>
        <dbReference type="SAM" id="MobiDB-lite"/>
    </source>
</evidence>
<dbReference type="Proteomes" id="UP000885792">
    <property type="component" value="Unassembled WGS sequence"/>
</dbReference>
<evidence type="ECO:0000256" key="2">
    <source>
        <dbReference type="SAM" id="Phobius"/>
    </source>
</evidence>
<sequence>MPAYDPFSYMFNLLWFLFIFFLVLNPWLRKISLQRAREAAIRDIERRRNSRVITMIHRQEAMGFLGIPIFRFINIEDSERVLRAIRMTPDSMPIDFIIHTPGGLALAATQIANALAKHKAPVRVIVPHYAMSGGTLIALAADEIIMDENAVLGPVDPQIGQMPAASILKVLEQKEAKDIDDQTLILADVSRKAIDQMREYIKKLLTSKGMEAQKAERIAEELAIGKFTHDYPLTVDYLRSLGLNVKTEVPQEVYALMELYEQPVGTQPPSVQYIPVPYRRSDQRENSKS</sequence>
<reference evidence="3" key="1">
    <citation type="journal article" date="2020" name="mSystems">
        <title>Genome- and Community-Level Interaction Insights into Carbon Utilization and Element Cycling Functions of Hydrothermarchaeota in Hydrothermal Sediment.</title>
        <authorList>
            <person name="Zhou Z."/>
            <person name="Liu Y."/>
            <person name="Xu W."/>
            <person name="Pan J."/>
            <person name="Luo Z.H."/>
            <person name="Li M."/>
        </authorList>
    </citation>
    <scope>NUCLEOTIDE SEQUENCE [LARGE SCALE GENOMIC DNA]</scope>
    <source>
        <strain evidence="3">HyVt-501</strain>
    </source>
</reference>
<gene>
    <name evidence="3" type="ORF">ENJ61_01480</name>
</gene>
<protein>
    <submittedName>
        <fullName evidence="3">Uncharacterized protein</fullName>
    </submittedName>
</protein>
<dbReference type="InterPro" id="IPR002825">
    <property type="entry name" value="Pept_S49_ser-pept_pro"/>
</dbReference>
<dbReference type="AlphaFoldDB" id="A0A7C5Q3P3"/>
<evidence type="ECO:0000313" key="3">
    <source>
        <dbReference type="EMBL" id="HHJ63557.1"/>
    </source>
</evidence>
<feature type="compositionally biased region" description="Basic and acidic residues" evidence="1">
    <location>
        <begin position="279"/>
        <end position="289"/>
    </location>
</feature>
<dbReference type="Pfam" id="PF01972">
    <property type="entry name" value="SDH_protease"/>
    <property type="match status" value="1"/>
</dbReference>
<dbReference type="EMBL" id="DRNB01000049">
    <property type="protein sequence ID" value="HHJ63557.1"/>
    <property type="molecule type" value="Genomic_DNA"/>
</dbReference>
<name>A0A7C5Q3P3_AQUAO</name>
<feature type="region of interest" description="Disordered" evidence="1">
    <location>
        <begin position="270"/>
        <end position="289"/>
    </location>
</feature>
<keyword evidence="2" id="KW-1133">Transmembrane helix</keyword>
<dbReference type="PANTHER" id="PTHR35984">
    <property type="entry name" value="PERIPLASMIC SERINE PROTEASE"/>
    <property type="match status" value="1"/>
</dbReference>
<comment type="caution">
    <text evidence="3">The sequence shown here is derived from an EMBL/GenBank/DDBJ whole genome shotgun (WGS) entry which is preliminary data.</text>
</comment>
<feature type="transmembrane region" description="Helical" evidence="2">
    <location>
        <begin position="6"/>
        <end position="28"/>
    </location>
</feature>
<dbReference type="GO" id="GO:0016020">
    <property type="term" value="C:membrane"/>
    <property type="evidence" value="ECO:0007669"/>
    <property type="project" value="InterPro"/>
</dbReference>